<dbReference type="EMBL" id="CP073581">
    <property type="protein sequence ID" value="QUJ76019.1"/>
    <property type="molecule type" value="Genomic_DNA"/>
</dbReference>
<proteinExistence type="predicted"/>
<reference evidence="2" key="1">
    <citation type="submission" date="2021-04" db="EMBL/GenBank/DDBJ databases">
        <title>Complete genome sequence for Sulfitobacter sp. strain JK7-1.</title>
        <authorList>
            <person name="Park S.-J."/>
        </authorList>
    </citation>
    <scope>NUCLEOTIDE SEQUENCE</scope>
    <source>
        <strain evidence="2">JK7-1</strain>
    </source>
</reference>
<evidence type="ECO:0000313" key="2">
    <source>
        <dbReference type="EMBL" id="QUJ76019.1"/>
    </source>
</evidence>
<accession>A0A975JCL4</accession>
<keyword evidence="3" id="KW-1185">Reference proteome</keyword>
<protein>
    <submittedName>
        <fullName evidence="2">GSCFA domain-containing protein</fullName>
    </submittedName>
</protein>
<dbReference type="InterPro" id="IPR014982">
    <property type="entry name" value="GSCFA"/>
</dbReference>
<dbReference type="KEGG" id="sual:KDD17_13960"/>
<gene>
    <name evidence="2" type="ORF">KDD17_13960</name>
</gene>
<organism evidence="2 3">
    <name type="scientific">Sulfitobacter albidus</name>
    <dbReference type="NCBI Taxonomy" id="2829501"/>
    <lineage>
        <taxon>Bacteria</taxon>
        <taxon>Pseudomonadati</taxon>
        <taxon>Pseudomonadota</taxon>
        <taxon>Alphaproteobacteria</taxon>
        <taxon>Rhodobacterales</taxon>
        <taxon>Roseobacteraceae</taxon>
        <taxon>Sulfitobacter</taxon>
    </lineage>
</organism>
<evidence type="ECO:0000259" key="1">
    <source>
        <dbReference type="Pfam" id="PF08885"/>
    </source>
</evidence>
<dbReference type="Proteomes" id="UP000683291">
    <property type="component" value="Chromosome 1"/>
</dbReference>
<dbReference type="RefSeq" id="WP_212704217.1">
    <property type="nucleotide sequence ID" value="NZ_CP073581.1"/>
</dbReference>
<sequence length="305" mass="34023">MQPHLAAARIHDGYAEVAGPTDLSLPAEARFFCVGSCFAREIEDAIETVGFDPATKTLVIKTIEENPDLFERNEGVMGRPTAFLNRYNLGSMADLMQEIAGTRESDEGLLYPAGGGNFHDYHYTRLFKSKTLEQCKARRAAITEAYREAAANADVFVFTLGLCESFYDLNSDRYLNVTPDPKAAQGQDLEFRFLTLEQNLEAGRKVIEAVRALKPDATIILTVSPVPLDATFTDMDVVVANSLAKSTLVVAAQTLTQMYDQCKYFPSYDMVMNSAQDGAWLWDRKHVAQPMVNHIMKTFTDRYAQ</sequence>
<name>A0A975JCL4_9RHOB</name>
<dbReference type="AlphaFoldDB" id="A0A975JCL4"/>
<dbReference type="Pfam" id="PF08885">
    <property type="entry name" value="GSCFA"/>
    <property type="match status" value="1"/>
</dbReference>
<feature type="domain" description="GSCFA" evidence="1">
    <location>
        <begin position="31"/>
        <end position="299"/>
    </location>
</feature>
<evidence type="ECO:0000313" key="3">
    <source>
        <dbReference type="Proteomes" id="UP000683291"/>
    </source>
</evidence>